<dbReference type="OrthoDB" id="26525at2759"/>
<keyword evidence="1" id="KW-0472">Membrane</keyword>
<feature type="transmembrane region" description="Helical" evidence="1">
    <location>
        <begin position="6"/>
        <end position="22"/>
    </location>
</feature>
<keyword evidence="1" id="KW-0812">Transmembrane</keyword>
<dbReference type="Proteomes" id="UP000292052">
    <property type="component" value="Unassembled WGS sequence"/>
</dbReference>
<feature type="transmembrane region" description="Helical" evidence="1">
    <location>
        <begin position="115"/>
        <end position="135"/>
    </location>
</feature>
<sequence length="192" mass="21190">MSRKSTAVSYAILAGTAVYCLVQIKDKPLNTPHMAFAAVIVASATGVCKWGSENPCDGVVEVHKYASYFQLMFAMPCITTAVWLANEYKKDVSWLWTVISVFPFFYYFKETDIDAAVAEFITMIDLAALSVASFLGKNYYGIASALSYALGYFSKRYGESLEIPPQVCYNCCLCCFALCALKAIQGRVKQAD</sequence>
<evidence type="ECO:0000313" key="3">
    <source>
        <dbReference type="Proteomes" id="UP000292052"/>
    </source>
</evidence>
<evidence type="ECO:0000313" key="2">
    <source>
        <dbReference type="EMBL" id="RZC34537.1"/>
    </source>
</evidence>
<comment type="caution">
    <text evidence="2">The sequence shown here is derived from an EMBL/GenBank/DDBJ whole genome shotgun (WGS) entry which is preliminary data.</text>
</comment>
<organism evidence="2 3">
    <name type="scientific">Asbolus verrucosus</name>
    <name type="common">Desert ironclad beetle</name>
    <dbReference type="NCBI Taxonomy" id="1661398"/>
    <lineage>
        <taxon>Eukaryota</taxon>
        <taxon>Metazoa</taxon>
        <taxon>Ecdysozoa</taxon>
        <taxon>Arthropoda</taxon>
        <taxon>Hexapoda</taxon>
        <taxon>Insecta</taxon>
        <taxon>Pterygota</taxon>
        <taxon>Neoptera</taxon>
        <taxon>Endopterygota</taxon>
        <taxon>Coleoptera</taxon>
        <taxon>Polyphaga</taxon>
        <taxon>Cucujiformia</taxon>
        <taxon>Tenebrionidae</taxon>
        <taxon>Pimeliinae</taxon>
        <taxon>Asbolus</taxon>
    </lineage>
</organism>
<evidence type="ECO:0000256" key="1">
    <source>
        <dbReference type="SAM" id="Phobius"/>
    </source>
</evidence>
<proteinExistence type="predicted"/>
<keyword evidence="1" id="KW-1133">Transmembrane helix</keyword>
<dbReference type="EMBL" id="QDEB01079160">
    <property type="protein sequence ID" value="RZC34537.1"/>
    <property type="molecule type" value="Genomic_DNA"/>
</dbReference>
<name>A0A482VQB9_ASBVE</name>
<feature type="transmembrane region" description="Helical" evidence="1">
    <location>
        <begin position="67"/>
        <end position="85"/>
    </location>
</feature>
<feature type="transmembrane region" description="Helical" evidence="1">
    <location>
        <begin position="92"/>
        <end position="109"/>
    </location>
</feature>
<gene>
    <name evidence="2" type="ORF">BDFB_006938</name>
</gene>
<reference evidence="2 3" key="1">
    <citation type="submission" date="2017-03" db="EMBL/GenBank/DDBJ databases">
        <title>Genome of the blue death feigning beetle - Asbolus verrucosus.</title>
        <authorList>
            <person name="Rider S.D."/>
        </authorList>
    </citation>
    <scope>NUCLEOTIDE SEQUENCE [LARGE SCALE GENOMIC DNA]</scope>
    <source>
        <strain evidence="2">Butters</strain>
        <tissue evidence="2">Head and leg muscle</tissue>
    </source>
</reference>
<keyword evidence="3" id="KW-1185">Reference proteome</keyword>
<accession>A0A482VQB9</accession>
<dbReference type="AlphaFoldDB" id="A0A482VQB9"/>
<protein>
    <submittedName>
        <fullName evidence="2">Uncharacterized protein</fullName>
    </submittedName>
</protein>